<accession>A0ACC8XEY5</accession>
<keyword evidence="2" id="KW-1185">Reference proteome</keyword>
<proteinExistence type="predicted"/>
<reference evidence="1" key="1">
    <citation type="submission" date="2016-08" db="EMBL/GenBank/DDBJ databases">
        <authorList>
            <person name="Ngugi D.K."/>
            <person name="Miyake S."/>
            <person name="Stingl U."/>
        </authorList>
    </citation>
    <scope>NUCLEOTIDE SEQUENCE</scope>
    <source>
        <strain evidence="1">SCG-B11WGA-EpuloA1</strain>
    </source>
</reference>
<evidence type="ECO:0000313" key="2">
    <source>
        <dbReference type="Proteomes" id="UP000188605"/>
    </source>
</evidence>
<organism evidence="1 2">
    <name type="scientific">Candidatus Epulonipiscium fishelsonii</name>
    <dbReference type="NCBI Taxonomy" id="77094"/>
    <lineage>
        <taxon>Bacteria</taxon>
        <taxon>Bacillati</taxon>
        <taxon>Bacillota</taxon>
        <taxon>Clostridia</taxon>
        <taxon>Lachnospirales</taxon>
        <taxon>Lachnospiraceae</taxon>
        <taxon>Candidatus Epulonipiscium</taxon>
    </lineage>
</organism>
<name>A0ACC8XEY5_9FIRM</name>
<sequence>MKRLFSLLLSAILMSTILGCNTEESIELERKIKLSSAEIYENILKDIVVTDEIGELPPDGLEDLYIGLDETMLTDSIVMLPLMSGQITEIAVFQVEDIKNIEAVTTAVEARLSTIQNGGAFYPEQIDVANEGQVLGREHYVILIVDPEVEEIVNNFNKLFE</sequence>
<dbReference type="EMBL" id="LJDB01000026">
    <property type="protein sequence ID" value="ONI41908.1"/>
    <property type="molecule type" value="Genomic_DNA"/>
</dbReference>
<protein>
    <submittedName>
        <fullName evidence="1">Uncharacterized protein</fullName>
    </submittedName>
</protein>
<comment type="caution">
    <text evidence="1">The sequence shown here is derived from an EMBL/GenBank/DDBJ whole genome shotgun (WGS) entry which is preliminary data.</text>
</comment>
<evidence type="ECO:0000313" key="1">
    <source>
        <dbReference type="EMBL" id="ONI41908.1"/>
    </source>
</evidence>
<dbReference type="Proteomes" id="UP000188605">
    <property type="component" value="Unassembled WGS sequence"/>
</dbReference>
<gene>
    <name evidence="1" type="ORF">AN396_02950</name>
</gene>